<evidence type="ECO:0000256" key="4">
    <source>
        <dbReference type="ARBA" id="ARBA00022982"/>
    </source>
</evidence>
<dbReference type="PANTHER" id="PTHR36923">
    <property type="entry name" value="FERREDOXIN"/>
    <property type="match status" value="1"/>
</dbReference>
<dbReference type="RefSeq" id="WP_387402019.1">
    <property type="nucleotide sequence ID" value="NZ_JBIAMT010000015.1"/>
</dbReference>
<dbReference type="Proteomes" id="UP001601442">
    <property type="component" value="Unassembled WGS sequence"/>
</dbReference>
<evidence type="ECO:0000256" key="1">
    <source>
        <dbReference type="ARBA" id="ARBA00001927"/>
    </source>
</evidence>
<keyword evidence="10" id="KW-1185">Reference proteome</keyword>
<evidence type="ECO:0000313" key="9">
    <source>
        <dbReference type="EMBL" id="MFF0501957.1"/>
    </source>
</evidence>
<organism evidence="9 10">
    <name type="scientific">Nocardia aobensis</name>
    <dbReference type="NCBI Taxonomy" id="257277"/>
    <lineage>
        <taxon>Bacteria</taxon>
        <taxon>Bacillati</taxon>
        <taxon>Actinomycetota</taxon>
        <taxon>Actinomycetes</taxon>
        <taxon>Mycobacteriales</taxon>
        <taxon>Nocardiaceae</taxon>
        <taxon>Nocardia</taxon>
    </lineage>
</organism>
<keyword evidence="7" id="KW-0003">3Fe-4S</keyword>
<name>A0ABW6PFU4_9NOCA</name>
<evidence type="ECO:0000256" key="6">
    <source>
        <dbReference type="ARBA" id="ARBA00023014"/>
    </source>
</evidence>
<sequence length="82" mass="8592">MSPAADSDMTVTVHPERCMGSGICRRAAPAVFGADAEGWVTLLDAEPTRDLVDGVLEAAEECPTAAIEVERRQSSDSEGQGT</sequence>
<dbReference type="Pfam" id="PF13370">
    <property type="entry name" value="Fer4_13"/>
    <property type="match status" value="1"/>
</dbReference>
<evidence type="ECO:0000256" key="5">
    <source>
        <dbReference type="ARBA" id="ARBA00023004"/>
    </source>
</evidence>
<comment type="cofactor">
    <cofactor evidence="1">
        <name>[3Fe-4S] cluster</name>
        <dbReference type="ChEBI" id="CHEBI:21137"/>
    </cofactor>
</comment>
<accession>A0ABW6PFU4</accession>
<dbReference type="PANTHER" id="PTHR36923:SF3">
    <property type="entry name" value="FERREDOXIN"/>
    <property type="match status" value="1"/>
</dbReference>
<comment type="caution">
    <text evidence="9">The sequence shown here is derived from an EMBL/GenBank/DDBJ whole genome shotgun (WGS) entry which is preliminary data.</text>
</comment>
<reference evidence="9 10" key="1">
    <citation type="submission" date="2024-10" db="EMBL/GenBank/DDBJ databases">
        <title>The Natural Products Discovery Center: Release of the First 8490 Sequenced Strains for Exploring Actinobacteria Biosynthetic Diversity.</title>
        <authorList>
            <person name="Kalkreuter E."/>
            <person name="Kautsar S.A."/>
            <person name="Yang D."/>
            <person name="Bader C.D."/>
            <person name="Teijaro C.N."/>
            <person name="Fluegel L."/>
            <person name="Davis C.M."/>
            <person name="Simpson J.R."/>
            <person name="Lauterbach L."/>
            <person name="Steele A.D."/>
            <person name="Gui C."/>
            <person name="Meng S."/>
            <person name="Li G."/>
            <person name="Viehrig K."/>
            <person name="Ye F."/>
            <person name="Su P."/>
            <person name="Kiefer A.F."/>
            <person name="Nichols A."/>
            <person name="Cepeda A.J."/>
            <person name="Yan W."/>
            <person name="Fan B."/>
            <person name="Jiang Y."/>
            <person name="Adhikari A."/>
            <person name="Zheng C.-J."/>
            <person name="Schuster L."/>
            <person name="Cowan T.M."/>
            <person name="Smanski M.J."/>
            <person name="Chevrette M.G."/>
            <person name="De Carvalho L.P.S."/>
            <person name="Shen B."/>
        </authorList>
    </citation>
    <scope>NUCLEOTIDE SEQUENCE [LARGE SCALE GENOMIC DNA]</scope>
    <source>
        <strain evidence="9 10">NPDC004119</strain>
    </source>
</reference>
<evidence type="ECO:0000313" key="10">
    <source>
        <dbReference type="Proteomes" id="UP001601442"/>
    </source>
</evidence>
<dbReference type="InterPro" id="IPR051269">
    <property type="entry name" value="Fe-S_cluster_ET"/>
</dbReference>
<keyword evidence="5" id="KW-0408">Iron</keyword>
<feature type="region of interest" description="Disordered" evidence="8">
    <location>
        <begin position="63"/>
        <end position="82"/>
    </location>
</feature>
<evidence type="ECO:0000256" key="8">
    <source>
        <dbReference type="SAM" id="MobiDB-lite"/>
    </source>
</evidence>
<evidence type="ECO:0000256" key="2">
    <source>
        <dbReference type="ARBA" id="ARBA00022448"/>
    </source>
</evidence>
<keyword evidence="3" id="KW-0479">Metal-binding</keyword>
<dbReference type="EMBL" id="JBIAMT010000015">
    <property type="protein sequence ID" value="MFF0501957.1"/>
    <property type="molecule type" value="Genomic_DNA"/>
</dbReference>
<dbReference type="Gene3D" id="3.30.70.20">
    <property type="match status" value="1"/>
</dbReference>
<evidence type="ECO:0000256" key="7">
    <source>
        <dbReference type="ARBA" id="ARBA00023291"/>
    </source>
</evidence>
<keyword evidence="6" id="KW-0411">Iron-sulfur</keyword>
<proteinExistence type="predicted"/>
<keyword evidence="4" id="KW-0249">Electron transport</keyword>
<keyword evidence="2" id="KW-0813">Transport</keyword>
<evidence type="ECO:0000256" key="3">
    <source>
        <dbReference type="ARBA" id="ARBA00022723"/>
    </source>
</evidence>
<protein>
    <submittedName>
        <fullName evidence="9">Ferredoxin</fullName>
    </submittedName>
</protein>
<gene>
    <name evidence="9" type="ORF">ACFYU5_36640</name>
</gene>
<dbReference type="SUPFAM" id="SSF54862">
    <property type="entry name" value="4Fe-4S ferredoxins"/>
    <property type="match status" value="1"/>
</dbReference>